<dbReference type="Proteomes" id="UP000304148">
    <property type="component" value="Chromosome"/>
</dbReference>
<organism evidence="1 2">
    <name type="scientific">Paenibacillus alvei</name>
    <name type="common">Bacillus alvei</name>
    <dbReference type="NCBI Taxonomy" id="44250"/>
    <lineage>
        <taxon>Bacteria</taxon>
        <taxon>Bacillati</taxon>
        <taxon>Bacillota</taxon>
        <taxon>Bacilli</taxon>
        <taxon>Bacillales</taxon>
        <taxon>Paenibacillaceae</taxon>
        <taxon>Paenibacillus</taxon>
    </lineage>
</organism>
<dbReference type="EMBL" id="LS992241">
    <property type="protein sequence ID" value="SYX81952.1"/>
    <property type="molecule type" value="Genomic_DNA"/>
</dbReference>
<accession>A0A383R5X0</accession>
<evidence type="ECO:0008006" key="3">
    <source>
        <dbReference type="Google" id="ProtNLM"/>
    </source>
</evidence>
<name>A0A383R5X0_PAEAL</name>
<dbReference type="RefSeq" id="WP_138184476.1">
    <property type="nucleotide sequence ID" value="NZ_LS992241.1"/>
</dbReference>
<reference evidence="2" key="1">
    <citation type="submission" date="2018-08" db="EMBL/GenBank/DDBJ databases">
        <authorList>
            <person name="Chevrot R."/>
        </authorList>
    </citation>
    <scope>NUCLEOTIDE SEQUENCE [LARGE SCALE GENOMIC DNA]</scope>
</reference>
<protein>
    <recommendedName>
        <fullName evidence="3">Dehydrogenase</fullName>
    </recommendedName>
</protein>
<sequence>MKAPKERHTRPLPTARRIRRACNNELYRTIKRMNVWIPEDLVKQGEELYYRKVIENLIWIHENGANRKKLSDWWDETVCEELAALWNVDQAKLSSCFRQAFGG</sequence>
<gene>
    <name evidence="1" type="ORF">PBLR_10371</name>
</gene>
<proteinExistence type="predicted"/>
<evidence type="ECO:0000313" key="2">
    <source>
        <dbReference type="Proteomes" id="UP000304148"/>
    </source>
</evidence>
<evidence type="ECO:0000313" key="1">
    <source>
        <dbReference type="EMBL" id="SYX81952.1"/>
    </source>
</evidence>
<dbReference type="AlphaFoldDB" id="A0A383R5X0"/>